<comment type="caution">
    <text evidence="6">The sequence shown here is derived from an EMBL/GenBank/DDBJ whole genome shotgun (WGS) entry which is preliminary data.</text>
</comment>
<feature type="transmembrane region" description="Helical" evidence="5">
    <location>
        <begin position="102"/>
        <end position="123"/>
    </location>
</feature>
<evidence type="ECO:0000313" key="6">
    <source>
        <dbReference type="EMBL" id="TWH94168.1"/>
    </source>
</evidence>
<proteinExistence type="predicted"/>
<dbReference type="OrthoDB" id="9799585at2"/>
<evidence type="ECO:0000256" key="3">
    <source>
        <dbReference type="ARBA" id="ARBA00022989"/>
    </source>
</evidence>
<evidence type="ECO:0000256" key="5">
    <source>
        <dbReference type="SAM" id="Phobius"/>
    </source>
</evidence>
<dbReference type="Proteomes" id="UP000315312">
    <property type="component" value="Unassembled WGS sequence"/>
</dbReference>
<dbReference type="EMBL" id="VLKM01000006">
    <property type="protein sequence ID" value="TWH94168.1"/>
    <property type="molecule type" value="Genomic_DNA"/>
</dbReference>
<keyword evidence="3 5" id="KW-1133">Transmembrane helix</keyword>
<keyword evidence="2 5" id="KW-0812">Transmembrane</keyword>
<keyword evidence="7" id="KW-1185">Reference proteome</keyword>
<dbReference type="GO" id="GO:0009403">
    <property type="term" value="P:toxin biosynthetic process"/>
    <property type="evidence" value="ECO:0007669"/>
    <property type="project" value="InterPro"/>
</dbReference>
<dbReference type="PANTHER" id="PTHR37306">
    <property type="entry name" value="COLICIN V PRODUCTION PROTEIN"/>
    <property type="match status" value="1"/>
</dbReference>
<evidence type="ECO:0000256" key="2">
    <source>
        <dbReference type="ARBA" id="ARBA00022692"/>
    </source>
</evidence>
<accession>A0A562KFF9</accession>
<name>A0A562KFF9_9FLAO</name>
<evidence type="ECO:0000256" key="4">
    <source>
        <dbReference type="ARBA" id="ARBA00023136"/>
    </source>
</evidence>
<dbReference type="GO" id="GO:0016020">
    <property type="term" value="C:membrane"/>
    <property type="evidence" value="ECO:0007669"/>
    <property type="project" value="UniProtKB-SubCell"/>
</dbReference>
<evidence type="ECO:0000256" key="1">
    <source>
        <dbReference type="ARBA" id="ARBA00004141"/>
    </source>
</evidence>
<evidence type="ECO:0000313" key="7">
    <source>
        <dbReference type="Proteomes" id="UP000315312"/>
    </source>
</evidence>
<gene>
    <name evidence="6" type="ORF">IP97_01724</name>
</gene>
<keyword evidence="4 5" id="KW-0472">Membrane</keyword>
<reference evidence="6 7" key="1">
    <citation type="journal article" date="2015" name="Stand. Genomic Sci.">
        <title>Genomic Encyclopedia of Bacterial and Archaeal Type Strains, Phase III: the genomes of soil and plant-associated and newly described type strains.</title>
        <authorList>
            <person name="Whitman W.B."/>
            <person name="Woyke T."/>
            <person name="Klenk H.P."/>
            <person name="Zhou Y."/>
            <person name="Lilburn T.G."/>
            <person name="Beck B.J."/>
            <person name="De Vos P."/>
            <person name="Vandamme P."/>
            <person name="Eisen J.A."/>
            <person name="Garrity G."/>
            <person name="Hugenholtz P."/>
            <person name="Kyrpides N.C."/>
        </authorList>
    </citation>
    <scope>NUCLEOTIDE SEQUENCE [LARGE SCALE GENOMIC DNA]</scope>
    <source>
        <strain evidence="6 7">CGMCC 1.6844</strain>
    </source>
</reference>
<protein>
    <submittedName>
        <fullName evidence="6">Membrane protein required for colicin V production</fullName>
    </submittedName>
</protein>
<feature type="transmembrane region" description="Helical" evidence="5">
    <location>
        <begin position="31"/>
        <end position="56"/>
    </location>
</feature>
<dbReference type="PANTHER" id="PTHR37306:SF1">
    <property type="entry name" value="COLICIN V PRODUCTION PROTEIN"/>
    <property type="match status" value="1"/>
</dbReference>
<dbReference type="InterPro" id="IPR003825">
    <property type="entry name" value="Colicin-V_CvpA"/>
</dbReference>
<comment type="subcellular location">
    <subcellularLocation>
        <location evidence="1">Membrane</location>
        <topology evidence="1">Multi-pass membrane protein</topology>
    </subcellularLocation>
</comment>
<dbReference type="AlphaFoldDB" id="A0A562KFF9"/>
<dbReference type="Pfam" id="PF02674">
    <property type="entry name" value="Colicin_V"/>
    <property type="match status" value="1"/>
</dbReference>
<feature type="transmembrane region" description="Helical" evidence="5">
    <location>
        <begin position="63"/>
        <end position="82"/>
    </location>
</feature>
<organism evidence="6 7">
    <name type="scientific">Flavobacterium cheniae</name>
    <dbReference type="NCBI Taxonomy" id="295428"/>
    <lineage>
        <taxon>Bacteria</taxon>
        <taxon>Pseudomonadati</taxon>
        <taxon>Bacteroidota</taxon>
        <taxon>Flavobacteriia</taxon>
        <taxon>Flavobacteriales</taxon>
        <taxon>Flavobacteriaceae</taxon>
        <taxon>Flavobacterium</taxon>
    </lineage>
</organism>
<sequence>MSFIDIVFAVLLGFAVYKGLKNGLFVEVASFVALILGIYLAIKFSNLVGAIFTGIVPSWNPKYIEITAFIITFLLVVIGIHLSAKILTKLADFAFLGWINKIAGVIFSLLKTILALSVVLFIFEKININNMLLSKETQDSSMFYNPIQNISKAIYPTIEGWYDSLKLGVEN</sequence>
<dbReference type="RefSeq" id="WP_133610268.1">
    <property type="nucleotide sequence ID" value="NZ_SNZC01000004.1"/>
</dbReference>